<comment type="caution">
    <text evidence="3">The sequence shown here is derived from an EMBL/GenBank/DDBJ whole genome shotgun (WGS) entry which is preliminary data.</text>
</comment>
<dbReference type="EMBL" id="JAVYII010000010">
    <property type="protein sequence ID" value="MDT9595183.1"/>
    <property type="molecule type" value="Genomic_DNA"/>
</dbReference>
<dbReference type="PANTHER" id="PTHR19136">
    <property type="entry name" value="MOLYBDENUM COFACTOR GUANYLYLTRANSFERASE"/>
    <property type="match status" value="1"/>
</dbReference>
<evidence type="ECO:0000256" key="1">
    <source>
        <dbReference type="ARBA" id="ARBA00022679"/>
    </source>
</evidence>
<keyword evidence="4" id="KW-1185">Reference proteome</keyword>
<dbReference type="InterPro" id="IPR025877">
    <property type="entry name" value="MobA-like_NTP_Trfase"/>
</dbReference>
<name>A0ABU3Q0Z8_9ACTN</name>
<evidence type="ECO:0000259" key="2">
    <source>
        <dbReference type="Pfam" id="PF12804"/>
    </source>
</evidence>
<dbReference type="SUPFAM" id="SSF53448">
    <property type="entry name" value="Nucleotide-diphospho-sugar transferases"/>
    <property type="match status" value="1"/>
</dbReference>
<protein>
    <submittedName>
        <fullName evidence="3">NTP transferase domain-containing protein</fullName>
    </submittedName>
</protein>
<dbReference type="RefSeq" id="WP_315735675.1">
    <property type="nucleotide sequence ID" value="NZ_JAVYII010000010.1"/>
</dbReference>
<organism evidence="3 4">
    <name type="scientific">Nocardioides imazamoxiresistens</name>
    <dbReference type="NCBI Taxonomy" id="3231893"/>
    <lineage>
        <taxon>Bacteria</taxon>
        <taxon>Bacillati</taxon>
        <taxon>Actinomycetota</taxon>
        <taxon>Actinomycetes</taxon>
        <taxon>Propionibacteriales</taxon>
        <taxon>Nocardioidaceae</taxon>
        <taxon>Nocardioides</taxon>
    </lineage>
</organism>
<dbReference type="Proteomes" id="UP001268542">
    <property type="component" value="Unassembled WGS sequence"/>
</dbReference>
<proteinExistence type="predicted"/>
<dbReference type="GO" id="GO:0016740">
    <property type="term" value="F:transferase activity"/>
    <property type="evidence" value="ECO:0007669"/>
    <property type="project" value="UniProtKB-KW"/>
</dbReference>
<evidence type="ECO:0000313" key="3">
    <source>
        <dbReference type="EMBL" id="MDT9595183.1"/>
    </source>
</evidence>
<keyword evidence="1 3" id="KW-0808">Transferase</keyword>
<gene>
    <name evidence="3" type="ORF">RDV89_19000</name>
</gene>
<sequence length="207" mass="20771">MDLAAVVLAGGAGRRLGGLDKAELLVRGERLLDLVVAATRDVGAQPCVVVGPSRPVGGSVLRAREQPPGGGPAAALHAGVRLLPPSVSHVLVLAVDLPRAGDLARTLVTAAAGAADDSRDALVAVDPDGRRQWLAAVYPVLALHDAFAAATAHTPDAGLAGLAGLPLRAVVGRLALREVPVPAEVAADVDTPADLDRAGISPGDPTR</sequence>
<dbReference type="Gene3D" id="3.90.550.10">
    <property type="entry name" value="Spore Coat Polysaccharide Biosynthesis Protein SpsA, Chain A"/>
    <property type="match status" value="1"/>
</dbReference>
<dbReference type="InterPro" id="IPR029044">
    <property type="entry name" value="Nucleotide-diphossugar_trans"/>
</dbReference>
<accession>A0ABU3Q0Z8</accession>
<feature type="domain" description="MobA-like NTP transferase" evidence="2">
    <location>
        <begin position="5"/>
        <end position="145"/>
    </location>
</feature>
<reference evidence="3 4" key="1">
    <citation type="submission" date="2023-08" db="EMBL/GenBank/DDBJ databases">
        <title>Nocardioides seae sp. nov., a bacterium isolated from a soil.</title>
        <authorList>
            <person name="Wang X."/>
        </authorList>
    </citation>
    <scope>NUCLEOTIDE SEQUENCE [LARGE SCALE GENOMIC DNA]</scope>
    <source>
        <strain evidence="3 4">YZH12</strain>
    </source>
</reference>
<evidence type="ECO:0000313" key="4">
    <source>
        <dbReference type="Proteomes" id="UP001268542"/>
    </source>
</evidence>
<dbReference type="Pfam" id="PF12804">
    <property type="entry name" value="NTP_transf_3"/>
    <property type="match status" value="1"/>
</dbReference>
<dbReference type="PANTHER" id="PTHR19136:SF81">
    <property type="entry name" value="MOLYBDENUM COFACTOR GUANYLYLTRANSFERASE"/>
    <property type="match status" value="1"/>
</dbReference>